<organism evidence="3 4">
    <name type="scientific">Mycolicibacter sinensis (strain JDM601)</name>
    <name type="common">Mycobacterium sinense</name>
    <dbReference type="NCBI Taxonomy" id="875328"/>
    <lineage>
        <taxon>Bacteria</taxon>
        <taxon>Bacillati</taxon>
        <taxon>Actinomycetota</taxon>
        <taxon>Actinomycetes</taxon>
        <taxon>Mycobacteriales</taxon>
        <taxon>Mycobacteriaceae</taxon>
        <taxon>Mycolicibacter</taxon>
    </lineage>
</organism>
<comment type="caution">
    <text evidence="3">The sequence shown here is derived from an EMBL/GenBank/DDBJ whole genome shotgun (WGS) entry which is preliminary data.</text>
</comment>
<dbReference type="InterPro" id="IPR029058">
    <property type="entry name" value="AB_hydrolase_fold"/>
</dbReference>
<evidence type="ECO:0000256" key="1">
    <source>
        <dbReference type="SAM" id="SignalP"/>
    </source>
</evidence>
<evidence type="ECO:0000259" key="2">
    <source>
        <dbReference type="Pfam" id="PF08237"/>
    </source>
</evidence>
<evidence type="ECO:0000313" key="3">
    <source>
        <dbReference type="EMBL" id="OBI25413.1"/>
    </source>
</evidence>
<dbReference type="Pfam" id="PF08237">
    <property type="entry name" value="PE-PPE"/>
    <property type="match status" value="1"/>
</dbReference>
<feature type="chain" id="PRO_5038331314" description="PE-PPE domain-containing protein" evidence="1">
    <location>
        <begin position="25"/>
        <end position="461"/>
    </location>
</feature>
<keyword evidence="1" id="KW-0732">Signal</keyword>
<feature type="domain" description="PE-PPE" evidence="2">
    <location>
        <begin position="77"/>
        <end position="306"/>
    </location>
</feature>
<evidence type="ECO:0000313" key="4">
    <source>
        <dbReference type="Proteomes" id="UP000093943"/>
    </source>
</evidence>
<dbReference type="OrthoDB" id="4568361at2"/>
<dbReference type="Proteomes" id="UP000093943">
    <property type="component" value="Unassembled WGS sequence"/>
</dbReference>
<name>A0A1A2NJY8_MYCSD</name>
<gene>
    <name evidence="3" type="ORF">A5710_09435</name>
</gene>
<dbReference type="Gene3D" id="3.40.50.1820">
    <property type="entry name" value="alpha/beta hydrolase"/>
    <property type="match status" value="1"/>
</dbReference>
<reference evidence="4" key="1">
    <citation type="submission" date="2016-06" db="EMBL/GenBank/DDBJ databases">
        <authorList>
            <person name="Sutton G."/>
            <person name="Brinkac L."/>
            <person name="Sanka R."/>
            <person name="Adams M."/>
            <person name="Lau E."/>
            <person name="Sam S."/>
            <person name="Sreng N."/>
            <person name="Him V."/>
            <person name="Kerleguer A."/>
            <person name="Cheng S."/>
        </authorList>
    </citation>
    <scope>NUCLEOTIDE SEQUENCE [LARGE SCALE GENOMIC DNA]</scope>
    <source>
        <strain evidence="4">E1876</strain>
    </source>
</reference>
<accession>A0A1A2NJY8</accession>
<dbReference type="AlphaFoldDB" id="A0A1A2NJY8"/>
<dbReference type="EMBL" id="LZKG01000154">
    <property type="protein sequence ID" value="OBI25413.1"/>
    <property type="molecule type" value="Genomic_DNA"/>
</dbReference>
<proteinExistence type="predicted"/>
<dbReference type="InterPro" id="IPR013228">
    <property type="entry name" value="PE-PPE_C"/>
</dbReference>
<feature type="signal peptide" evidence="1">
    <location>
        <begin position="1"/>
        <end position="24"/>
    </location>
</feature>
<dbReference type="RefSeq" id="WP_064923905.1">
    <property type="nucleotide sequence ID" value="NZ_LZJK01000151.1"/>
</dbReference>
<dbReference type="SUPFAM" id="SSF53474">
    <property type="entry name" value="alpha/beta-Hydrolases"/>
    <property type="match status" value="1"/>
</dbReference>
<protein>
    <recommendedName>
        <fullName evidence="2">PE-PPE domain-containing protein</fullName>
    </recommendedName>
</protein>
<sequence>MVLFPNALAVGLAAGLIASPLPGAQTPEIQLTAADGTSSLGGGTALILGGSGLPTPSQTYADFAVADYLAPRGFTGTTQIVTTPEGLYPFLGPFGLVFDKSEAQGAQLLATAIGDQIAGGQVDAANPVVVFGYSQGADVETVAMSLLAEQGVPRDLVHFVLVGDPANPNGGMLERFNLPDDSMPTIPSLGLTFSGATPDDLYPTDIYTHEYDGFADFPRYPINFLADLNAALGIIFEHTTYLGLTPEEIADAVALPTAAADTLTNYYMLPVDTLPLLAPLQLLPFIGDPLVDLLQPALRVLVNLGYGNLEHGWDQGFADLPTPLGFLPDASVLQQVPQALAEGLVKGVTDALKDLADPNNYVYSLPSWAEQLVKSAEMLPGSQFSVLSMVPTTSEDLFGTFPPHTGIPPLDMLSAVLFTLPQLDYQIFTSELADGNLLDAIGTPIAADLGLLPLIVVGALF</sequence>